<feature type="compositionally biased region" description="Basic and acidic residues" evidence="1">
    <location>
        <begin position="62"/>
        <end position="83"/>
    </location>
</feature>
<feature type="compositionally biased region" description="Polar residues" evidence="1">
    <location>
        <begin position="35"/>
        <end position="44"/>
    </location>
</feature>
<sequence length="106" mass="11941">MKQCNSSIHFTVLFSHGGSRGSWCISPAVYGQGTPWTGRQSITGQHRHKQDKQPCTQSTWREPTHARGEHANSIQKDPRPGIEPRTFKLQGNSATTMQPLFYSYVI</sequence>
<reference evidence="2 3" key="1">
    <citation type="submission" date="2021-06" db="EMBL/GenBank/DDBJ databases">
        <authorList>
            <person name="Palmer J.M."/>
        </authorList>
    </citation>
    <scope>NUCLEOTIDE SEQUENCE [LARGE SCALE GENOMIC DNA]</scope>
    <source>
        <strain evidence="2 3">CL_MEX2019</strain>
        <tissue evidence="2">Muscle</tissue>
    </source>
</reference>
<dbReference type="EMBL" id="JAHUTJ010035020">
    <property type="protein sequence ID" value="MED6278283.1"/>
    <property type="molecule type" value="Genomic_DNA"/>
</dbReference>
<organism evidence="2 3">
    <name type="scientific">Characodon lateralis</name>
    <dbReference type="NCBI Taxonomy" id="208331"/>
    <lineage>
        <taxon>Eukaryota</taxon>
        <taxon>Metazoa</taxon>
        <taxon>Chordata</taxon>
        <taxon>Craniata</taxon>
        <taxon>Vertebrata</taxon>
        <taxon>Euteleostomi</taxon>
        <taxon>Actinopterygii</taxon>
        <taxon>Neopterygii</taxon>
        <taxon>Teleostei</taxon>
        <taxon>Neoteleostei</taxon>
        <taxon>Acanthomorphata</taxon>
        <taxon>Ovalentaria</taxon>
        <taxon>Atherinomorphae</taxon>
        <taxon>Cyprinodontiformes</taxon>
        <taxon>Goodeidae</taxon>
        <taxon>Characodon</taxon>
    </lineage>
</organism>
<accession>A0ABU7DT79</accession>
<evidence type="ECO:0000256" key="1">
    <source>
        <dbReference type="SAM" id="MobiDB-lite"/>
    </source>
</evidence>
<name>A0ABU7DT79_9TELE</name>
<comment type="caution">
    <text evidence="2">The sequence shown here is derived from an EMBL/GenBank/DDBJ whole genome shotgun (WGS) entry which is preliminary data.</text>
</comment>
<dbReference type="Proteomes" id="UP001352852">
    <property type="component" value="Unassembled WGS sequence"/>
</dbReference>
<proteinExistence type="predicted"/>
<gene>
    <name evidence="2" type="ORF">CHARACLAT_022171</name>
</gene>
<keyword evidence="3" id="KW-1185">Reference proteome</keyword>
<evidence type="ECO:0000313" key="2">
    <source>
        <dbReference type="EMBL" id="MED6278283.1"/>
    </source>
</evidence>
<feature type="region of interest" description="Disordered" evidence="1">
    <location>
        <begin position="35"/>
        <end position="83"/>
    </location>
</feature>
<evidence type="ECO:0000313" key="3">
    <source>
        <dbReference type="Proteomes" id="UP001352852"/>
    </source>
</evidence>
<protein>
    <submittedName>
        <fullName evidence="2">Uncharacterized protein</fullName>
    </submittedName>
</protein>